<dbReference type="Proteomes" id="UP000324222">
    <property type="component" value="Unassembled WGS sequence"/>
</dbReference>
<dbReference type="EMBL" id="VSRR010015898">
    <property type="protein sequence ID" value="MPC58684.1"/>
    <property type="molecule type" value="Genomic_DNA"/>
</dbReference>
<evidence type="ECO:0008006" key="3">
    <source>
        <dbReference type="Google" id="ProtNLM"/>
    </source>
</evidence>
<protein>
    <recommendedName>
        <fullName evidence="3">Endonuclease/exonuclease/phosphatase domain-containing protein</fullName>
    </recommendedName>
</protein>
<gene>
    <name evidence="1" type="ORF">E2C01_052691</name>
</gene>
<comment type="caution">
    <text evidence="1">The sequence shown here is derived from an EMBL/GenBank/DDBJ whole genome shotgun (WGS) entry which is preliminary data.</text>
</comment>
<organism evidence="1 2">
    <name type="scientific">Portunus trituberculatus</name>
    <name type="common">Swimming crab</name>
    <name type="synonym">Neptunus trituberculatus</name>
    <dbReference type="NCBI Taxonomy" id="210409"/>
    <lineage>
        <taxon>Eukaryota</taxon>
        <taxon>Metazoa</taxon>
        <taxon>Ecdysozoa</taxon>
        <taxon>Arthropoda</taxon>
        <taxon>Crustacea</taxon>
        <taxon>Multicrustacea</taxon>
        <taxon>Malacostraca</taxon>
        <taxon>Eumalacostraca</taxon>
        <taxon>Eucarida</taxon>
        <taxon>Decapoda</taxon>
        <taxon>Pleocyemata</taxon>
        <taxon>Brachyura</taxon>
        <taxon>Eubrachyura</taxon>
        <taxon>Portunoidea</taxon>
        <taxon>Portunidae</taxon>
        <taxon>Portuninae</taxon>
        <taxon>Portunus</taxon>
    </lineage>
</organism>
<proteinExistence type="predicted"/>
<evidence type="ECO:0000313" key="2">
    <source>
        <dbReference type="Proteomes" id="UP000324222"/>
    </source>
</evidence>
<dbReference type="Gene3D" id="3.60.10.10">
    <property type="entry name" value="Endonuclease/exonuclease/phosphatase"/>
    <property type="match status" value="1"/>
</dbReference>
<name>A0A5B7GQ22_PORTR</name>
<sequence>MEHILSLYPFVEISILGDFNVHHQFWLSSPFTDHRGELAFNFAIFHDLEILQMEVPLAFCLCQRW</sequence>
<keyword evidence="2" id="KW-1185">Reference proteome</keyword>
<dbReference type="InterPro" id="IPR036691">
    <property type="entry name" value="Endo/exonu/phosph_ase_sf"/>
</dbReference>
<reference evidence="1 2" key="1">
    <citation type="submission" date="2019-05" db="EMBL/GenBank/DDBJ databases">
        <title>Another draft genome of Portunus trituberculatus and its Hox gene families provides insights of decapod evolution.</title>
        <authorList>
            <person name="Jeong J.-H."/>
            <person name="Song I."/>
            <person name="Kim S."/>
            <person name="Choi T."/>
            <person name="Kim D."/>
            <person name="Ryu S."/>
            <person name="Kim W."/>
        </authorList>
    </citation>
    <scope>NUCLEOTIDE SEQUENCE [LARGE SCALE GENOMIC DNA]</scope>
    <source>
        <tissue evidence="1">Muscle</tissue>
    </source>
</reference>
<dbReference type="AlphaFoldDB" id="A0A5B7GQ22"/>
<evidence type="ECO:0000313" key="1">
    <source>
        <dbReference type="EMBL" id="MPC58684.1"/>
    </source>
</evidence>
<accession>A0A5B7GQ22</accession>